<keyword evidence="2" id="KW-1185">Reference proteome</keyword>
<proteinExistence type="predicted"/>
<organism evidence="1 2">
    <name type="scientific">Paenibacillus solisilvae</name>
    <dbReference type="NCBI Taxonomy" id="2486751"/>
    <lineage>
        <taxon>Bacteria</taxon>
        <taxon>Bacillati</taxon>
        <taxon>Bacillota</taxon>
        <taxon>Bacilli</taxon>
        <taxon>Bacillales</taxon>
        <taxon>Paenibacillaceae</taxon>
        <taxon>Paenibacillus</taxon>
    </lineage>
</organism>
<accession>A0ABW0VRF9</accession>
<dbReference type="Gene3D" id="3.40.50.1820">
    <property type="entry name" value="alpha/beta hydrolase"/>
    <property type="match status" value="1"/>
</dbReference>
<dbReference type="InterPro" id="IPR000801">
    <property type="entry name" value="Esterase-like"/>
</dbReference>
<dbReference type="PANTHER" id="PTHR48098">
    <property type="entry name" value="ENTEROCHELIN ESTERASE-RELATED"/>
    <property type="match status" value="1"/>
</dbReference>
<dbReference type="SUPFAM" id="SSF53474">
    <property type="entry name" value="alpha/beta-Hydrolases"/>
    <property type="match status" value="1"/>
</dbReference>
<dbReference type="GO" id="GO:0016787">
    <property type="term" value="F:hydrolase activity"/>
    <property type="evidence" value="ECO:0007669"/>
    <property type="project" value="UniProtKB-KW"/>
</dbReference>
<keyword evidence="1" id="KW-0378">Hydrolase</keyword>
<dbReference type="Pfam" id="PF00756">
    <property type="entry name" value="Esterase"/>
    <property type="match status" value="1"/>
</dbReference>
<dbReference type="InterPro" id="IPR029058">
    <property type="entry name" value="AB_hydrolase_fold"/>
</dbReference>
<comment type="caution">
    <text evidence="1">The sequence shown here is derived from an EMBL/GenBank/DDBJ whole genome shotgun (WGS) entry which is preliminary data.</text>
</comment>
<dbReference type="Proteomes" id="UP001596047">
    <property type="component" value="Unassembled WGS sequence"/>
</dbReference>
<gene>
    <name evidence="1" type="ORF">ACFPYJ_05080</name>
</gene>
<dbReference type="EMBL" id="JBHSOW010000016">
    <property type="protein sequence ID" value="MFC5648508.1"/>
    <property type="molecule type" value="Genomic_DNA"/>
</dbReference>
<dbReference type="InterPro" id="IPR050583">
    <property type="entry name" value="Mycobacterial_A85_antigen"/>
</dbReference>
<protein>
    <submittedName>
        <fullName evidence="1">Alpha/beta hydrolase</fullName>
    </submittedName>
</protein>
<dbReference type="RefSeq" id="WP_379186963.1">
    <property type="nucleotide sequence ID" value="NZ_JBHSOW010000016.1"/>
</dbReference>
<reference evidence="2" key="1">
    <citation type="journal article" date="2019" name="Int. J. Syst. Evol. Microbiol.">
        <title>The Global Catalogue of Microorganisms (GCM) 10K type strain sequencing project: providing services to taxonomists for standard genome sequencing and annotation.</title>
        <authorList>
            <consortium name="The Broad Institute Genomics Platform"/>
            <consortium name="The Broad Institute Genome Sequencing Center for Infectious Disease"/>
            <person name="Wu L."/>
            <person name="Ma J."/>
        </authorList>
    </citation>
    <scope>NUCLEOTIDE SEQUENCE [LARGE SCALE GENOMIC DNA]</scope>
    <source>
        <strain evidence="2">CGMCC 1.3240</strain>
    </source>
</reference>
<dbReference type="PANTHER" id="PTHR48098:SF1">
    <property type="entry name" value="DIACYLGLYCEROL ACYLTRANSFERASE_MYCOLYLTRANSFERASE AG85A"/>
    <property type="match status" value="1"/>
</dbReference>
<evidence type="ECO:0000313" key="1">
    <source>
        <dbReference type="EMBL" id="MFC5648508.1"/>
    </source>
</evidence>
<name>A0ABW0VRF9_9BACL</name>
<evidence type="ECO:0000313" key="2">
    <source>
        <dbReference type="Proteomes" id="UP001596047"/>
    </source>
</evidence>
<sequence>MALIQCDFYSDTLGLSTSMNVILPQTTYSQIGMKTLSSGHKHKTLLLLHGLSDDHTIWLRRTSIERYVSELGIAVVMPSAQRSFYTDMEQGMKFWSFISEELPAIARSFFPLSDRKEDNFVAGLSMGGYGAFKLALTHPDRYQAAASLSGAMDLSHLNEFAPDDFKKIFGTLDQYQGSKNDLFNLAREAAALGEVAPLLYQCCGTEDFLYAENIQFRDHAEQLKLPITYEEEPGNHDWGYWDLKIQRVLEWLPLQSNR</sequence>